<protein>
    <recommendedName>
        <fullName evidence="8">HMG box domain-containing protein</fullName>
    </recommendedName>
</protein>
<dbReference type="Pfam" id="PF00505">
    <property type="entry name" value="HMG_box"/>
    <property type="match status" value="1"/>
</dbReference>
<evidence type="ECO:0000256" key="4">
    <source>
        <dbReference type="ARBA" id="ARBA00023163"/>
    </source>
</evidence>
<dbReference type="Gene3D" id="1.10.30.10">
    <property type="entry name" value="High mobility group box domain"/>
    <property type="match status" value="1"/>
</dbReference>
<evidence type="ECO:0000259" key="8">
    <source>
        <dbReference type="PROSITE" id="PS50118"/>
    </source>
</evidence>
<reference evidence="9 10" key="1">
    <citation type="journal article" date="2018" name="Nat. Ecol. Evol.">
        <title>Pezizomycetes genomes reveal the molecular basis of ectomycorrhizal truffle lifestyle.</title>
        <authorList>
            <person name="Murat C."/>
            <person name="Payen T."/>
            <person name="Noel B."/>
            <person name="Kuo A."/>
            <person name="Morin E."/>
            <person name="Chen J."/>
            <person name="Kohler A."/>
            <person name="Krizsan K."/>
            <person name="Balestrini R."/>
            <person name="Da Silva C."/>
            <person name="Montanini B."/>
            <person name="Hainaut M."/>
            <person name="Levati E."/>
            <person name="Barry K.W."/>
            <person name="Belfiori B."/>
            <person name="Cichocki N."/>
            <person name="Clum A."/>
            <person name="Dockter R.B."/>
            <person name="Fauchery L."/>
            <person name="Guy J."/>
            <person name="Iotti M."/>
            <person name="Le Tacon F."/>
            <person name="Lindquist E.A."/>
            <person name="Lipzen A."/>
            <person name="Malagnac F."/>
            <person name="Mello A."/>
            <person name="Molinier V."/>
            <person name="Miyauchi S."/>
            <person name="Poulain J."/>
            <person name="Riccioni C."/>
            <person name="Rubini A."/>
            <person name="Sitrit Y."/>
            <person name="Splivallo R."/>
            <person name="Traeger S."/>
            <person name="Wang M."/>
            <person name="Zifcakova L."/>
            <person name="Wipf D."/>
            <person name="Zambonelli A."/>
            <person name="Paolocci F."/>
            <person name="Nowrousian M."/>
            <person name="Ottonello S."/>
            <person name="Baldrian P."/>
            <person name="Spatafora J.W."/>
            <person name="Henrissat B."/>
            <person name="Nagy L.G."/>
            <person name="Aury J.M."/>
            <person name="Wincker P."/>
            <person name="Grigoriev I.V."/>
            <person name="Bonfante P."/>
            <person name="Martin F.M."/>
        </authorList>
    </citation>
    <scope>NUCLEOTIDE SEQUENCE [LARGE SCALE GENOMIC DNA]</scope>
    <source>
        <strain evidence="9 10">ATCC MYA-4762</strain>
    </source>
</reference>
<dbReference type="Proteomes" id="UP000267821">
    <property type="component" value="Unassembled WGS sequence"/>
</dbReference>
<evidence type="ECO:0000256" key="2">
    <source>
        <dbReference type="ARBA" id="ARBA00023015"/>
    </source>
</evidence>
<sequence length="462" mass="51664">MEVPITSAKRSRRVTVVKFPESGKTVARVRRAPRLRKASAEKAERPKLPKLHQPLSELTQDYHHLPVRDMDSWVNRAESVRHEEVIKRGGYITRPMNSFMLYRSAYAERTKLWCLQNNHQVVSAVSGESWPLEPEYIRCKYNELARIERMNHQAAHPGYKFSPSKSQSTRKRKGAKEADQSEASDLEDPGDDPEYVENGSDKRKRLPRHAKKQTKGVNFQDGPIIVNNKYLDLSGMGEGGASRSSFAATNPGKTPPVCMGSTDMTGQYYQTTVQASRATPVPNGDAVIEDVTIQKTQGPGRSSNPPLCQPWMTSGVYTGDYGWSQEGLEEAMQENSKVDPLLLVQDYGNSQLGAFENQIAQCGVADDIDEGFEMGTFDIDPLFQTDMEGTTYQEIQNTGGEQNLCVNFEGYGTSPIDSAIDIHSLPAYHDSMHGFMDNNDPWTIIKDEGTGPGLKYDEWLQE</sequence>
<keyword evidence="10" id="KW-1185">Reference proteome</keyword>
<evidence type="ECO:0000256" key="7">
    <source>
        <dbReference type="SAM" id="MobiDB-lite"/>
    </source>
</evidence>
<organism evidence="9 10">
    <name type="scientific">Terfezia boudieri ATCC MYA-4762</name>
    <dbReference type="NCBI Taxonomy" id="1051890"/>
    <lineage>
        <taxon>Eukaryota</taxon>
        <taxon>Fungi</taxon>
        <taxon>Dikarya</taxon>
        <taxon>Ascomycota</taxon>
        <taxon>Pezizomycotina</taxon>
        <taxon>Pezizomycetes</taxon>
        <taxon>Pezizales</taxon>
        <taxon>Pezizaceae</taxon>
        <taxon>Terfezia</taxon>
    </lineage>
</organism>
<feature type="DNA-binding region" description="HMG box" evidence="6">
    <location>
        <begin position="92"/>
        <end position="160"/>
    </location>
</feature>
<evidence type="ECO:0000313" key="10">
    <source>
        <dbReference type="Proteomes" id="UP000267821"/>
    </source>
</evidence>
<dbReference type="PROSITE" id="PS50118">
    <property type="entry name" value="HMG_BOX_2"/>
    <property type="match status" value="1"/>
</dbReference>
<keyword evidence="4" id="KW-0804">Transcription</keyword>
<feature type="domain" description="HMG box" evidence="8">
    <location>
        <begin position="92"/>
        <end position="160"/>
    </location>
</feature>
<keyword evidence="2" id="KW-0805">Transcription regulation</keyword>
<evidence type="ECO:0000256" key="3">
    <source>
        <dbReference type="ARBA" id="ARBA00023125"/>
    </source>
</evidence>
<keyword evidence="3 6" id="KW-0238">DNA-binding</keyword>
<feature type="compositionally biased region" description="Acidic residues" evidence="7">
    <location>
        <begin position="180"/>
        <end position="195"/>
    </location>
</feature>
<dbReference type="GO" id="GO:0000978">
    <property type="term" value="F:RNA polymerase II cis-regulatory region sequence-specific DNA binding"/>
    <property type="evidence" value="ECO:0007669"/>
    <property type="project" value="TreeGrafter"/>
</dbReference>
<feature type="region of interest" description="Disordered" evidence="7">
    <location>
        <begin position="154"/>
        <end position="217"/>
    </location>
</feature>
<dbReference type="STRING" id="1051890.A0A3N4LZM5"/>
<dbReference type="CDD" id="cd01389">
    <property type="entry name" value="HMG-box_ROX1-like"/>
    <property type="match status" value="1"/>
</dbReference>
<dbReference type="GO" id="GO:0000981">
    <property type="term" value="F:DNA-binding transcription factor activity, RNA polymerase II-specific"/>
    <property type="evidence" value="ECO:0007669"/>
    <property type="project" value="TreeGrafter"/>
</dbReference>
<dbReference type="PANTHER" id="PTHR45803">
    <property type="entry name" value="SOX100B"/>
    <property type="match status" value="1"/>
</dbReference>
<dbReference type="OrthoDB" id="2307332at2759"/>
<feature type="compositionally biased region" description="Basic residues" evidence="7">
    <location>
        <begin position="202"/>
        <end position="214"/>
    </location>
</feature>
<evidence type="ECO:0000313" key="9">
    <source>
        <dbReference type="EMBL" id="RPB28260.1"/>
    </source>
</evidence>
<dbReference type="GO" id="GO:0005634">
    <property type="term" value="C:nucleus"/>
    <property type="evidence" value="ECO:0007669"/>
    <property type="project" value="UniProtKB-SubCell"/>
</dbReference>
<name>A0A3N4LZM5_9PEZI</name>
<gene>
    <name evidence="9" type="ORF">L211DRAFT_370082</name>
</gene>
<evidence type="ECO:0000256" key="1">
    <source>
        <dbReference type="ARBA" id="ARBA00004123"/>
    </source>
</evidence>
<comment type="subcellular location">
    <subcellularLocation>
        <location evidence="1">Nucleus</location>
    </subcellularLocation>
</comment>
<dbReference type="InterPro" id="IPR009071">
    <property type="entry name" value="HMG_box_dom"/>
</dbReference>
<accession>A0A3N4LZM5</accession>
<dbReference type="InterPro" id="IPR036910">
    <property type="entry name" value="HMG_box_dom_sf"/>
</dbReference>
<evidence type="ECO:0000256" key="5">
    <source>
        <dbReference type="ARBA" id="ARBA00023242"/>
    </source>
</evidence>
<keyword evidence="5 6" id="KW-0539">Nucleus</keyword>
<dbReference type="PANTHER" id="PTHR45803:SF5">
    <property type="entry name" value="SOX100B"/>
    <property type="match status" value="1"/>
</dbReference>
<dbReference type="InParanoid" id="A0A3N4LZM5"/>
<dbReference type="EMBL" id="ML121529">
    <property type="protein sequence ID" value="RPB28260.1"/>
    <property type="molecule type" value="Genomic_DNA"/>
</dbReference>
<evidence type="ECO:0000256" key="6">
    <source>
        <dbReference type="PROSITE-ProRule" id="PRU00267"/>
    </source>
</evidence>
<dbReference type="SUPFAM" id="SSF47095">
    <property type="entry name" value="HMG-box"/>
    <property type="match status" value="1"/>
</dbReference>
<dbReference type="AlphaFoldDB" id="A0A3N4LZM5"/>
<proteinExistence type="predicted"/>
<dbReference type="InterPro" id="IPR050917">
    <property type="entry name" value="SOX_TF"/>
</dbReference>